<dbReference type="EMBL" id="BAAATR010000006">
    <property type="protein sequence ID" value="GAA2239184.1"/>
    <property type="molecule type" value="Genomic_DNA"/>
</dbReference>
<gene>
    <name evidence="3" type="ORF">GCM10010430_20480</name>
</gene>
<feature type="compositionally biased region" description="Low complexity" evidence="1">
    <location>
        <begin position="17"/>
        <end position="30"/>
    </location>
</feature>
<evidence type="ECO:0000313" key="4">
    <source>
        <dbReference type="Proteomes" id="UP001500305"/>
    </source>
</evidence>
<accession>A0ABP5QL63</accession>
<keyword evidence="4" id="KW-1185">Reference proteome</keyword>
<protein>
    <recommendedName>
        <fullName evidence="5">MFS transporter</fullName>
    </recommendedName>
</protein>
<proteinExistence type="predicted"/>
<evidence type="ECO:0000256" key="1">
    <source>
        <dbReference type="SAM" id="MobiDB-lite"/>
    </source>
</evidence>
<keyword evidence="2" id="KW-0472">Membrane</keyword>
<keyword evidence="2" id="KW-1133">Transmembrane helix</keyword>
<comment type="caution">
    <text evidence="3">The sequence shown here is derived from an EMBL/GenBank/DDBJ whole genome shotgun (WGS) entry which is preliminary data.</text>
</comment>
<feature type="region of interest" description="Disordered" evidence="1">
    <location>
        <begin position="1"/>
        <end position="30"/>
    </location>
</feature>
<sequence length="75" mass="7875">MTRIPTETGTTEDDRPAAGASPTSSAARAPKNALDAYFRVSARGSTFGNELRGGLTTFMAMAYIVLLNPILLGVN</sequence>
<evidence type="ECO:0008006" key="5">
    <source>
        <dbReference type="Google" id="ProtNLM"/>
    </source>
</evidence>
<feature type="transmembrane region" description="Helical" evidence="2">
    <location>
        <begin position="55"/>
        <end position="74"/>
    </location>
</feature>
<organism evidence="3 4">
    <name type="scientific">Kitasatospora cystarginea</name>
    <dbReference type="NCBI Taxonomy" id="58350"/>
    <lineage>
        <taxon>Bacteria</taxon>
        <taxon>Bacillati</taxon>
        <taxon>Actinomycetota</taxon>
        <taxon>Actinomycetes</taxon>
        <taxon>Kitasatosporales</taxon>
        <taxon>Streptomycetaceae</taxon>
        <taxon>Kitasatospora</taxon>
    </lineage>
</organism>
<dbReference type="RefSeq" id="WP_425557570.1">
    <property type="nucleotide sequence ID" value="NZ_BAAATR010000006.1"/>
</dbReference>
<name>A0ABP5QL63_9ACTN</name>
<keyword evidence="2" id="KW-0812">Transmembrane</keyword>
<reference evidence="4" key="1">
    <citation type="journal article" date="2019" name="Int. J. Syst. Evol. Microbiol.">
        <title>The Global Catalogue of Microorganisms (GCM) 10K type strain sequencing project: providing services to taxonomists for standard genome sequencing and annotation.</title>
        <authorList>
            <consortium name="The Broad Institute Genomics Platform"/>
            <consortium name="The Broad Institute Genome Sequencing Center for Infectious Disease"/>
            <person name="Wu L."/>
            <person name="Ma J."/>
        </authorList>
    </citation>
    <scope>NUCLEOTIDE SEQUENCE [LARGE SCALE GENOMIC DNA]</scope>
    <source>
        <strain evidence="4">JCM 7356</strain>
    </source>
</reference>
<evidence type="ECO:0000256" key="2">
    <source>
        <dbReference type="SAM" id="Phobius"/>
    </source>
</evidence>
<evidence type="ECO:0000313" key="3">
    <source>
        <dbReference type="EMBL" id="GAA2239184.1"/>
    </source>
</evidence>
<dbReference type="Proteomes" id="UP001500305">
    <property type="component" value="Unassembled WGS sequence"/>
</dbReference>